<feature type="region of interest" description="Disordered" evidence="1">
    <location>
        <begin position="147"/>
        <end position="167"/>
    </location>
</feature>
<accession>A0A1D2AHU5</accession>
<feature type="compositionally biased region" description="Polar residues" evidence="1">
    <location>
        <begin position="148"/>
        <end position="157"/>
    </location>
</feature>
<evidence type="ECO:0000313" key="2">
    <source>
        <dbReference type="EMBL" id="JAT78774.1"/>
    </source>
</evidence>
<dbReference type="AlphaFoldDB" id="A0A1D2AHU5"/>
<dbReference type="EMBL" id="GETE01001113">
    <property type="protein sequence ID" value="JAT78774.1"/>
    <property type="molecule type" value="Transcribed_RNA"/>
</dbReference>
<reference evidence="2" key="1">
    <citation type="submission" date="2016-07" db="EMBL/GenBank/DDBJ databases">
        <title>Salivary Glands transcriptome analysis on engorged females of Ornithodoros brasiliensis (Acari:Argasidae).</title>
        <authorList>
            <person name="Simons S.M."/>
            <person name="Carvalho E."/>
            <person name="Junqueira-de-Azevedo I."/>
            <person name="Ho P.L."/>
            <person name="Giovanni D."/>
            <person name="Mendonca R."/>
            <person name="Onofrio V."/>
            <person name="Landulfo G."/>
            <person name="Ramirez D."/>
            <person name="Barros-Battesti D."/>
        </authorList>
    </citation>
    <scope>NUCLEOTIDE SEQUENCE</scope>
    <source>
        <strain evidence="2">Female</strain>
        <tissue evidence="2">Salivary gland</tissue>
    </source>
</reference>
<proteinExistence type="predicted"/>
<evidence type="ECO:0000256" key="1">
    <source>
        <dbReference type="SAM" id="MobiDB-lite"/>
    </source>
</evidence>
<feature type="non-terminal residue" evidence="2">
    <location>
        <position position="179"/>
    </location>
</feature>
<protein>
    <submittedName>
        <fullName evidence="2">Uncharacterized protein</fullName>
    </submittedName>
</protein>
<feature type="non-terminal residue" evidence="2">
    <location>
        <position position="1"/>
    </location>
</feature>
<name>A0A1D2AHU5_ORNBR</name>
<organism evidence="2">
    <name type="scientific">Ornithodoros brasiliensis</name>
    <name type="common">Mouro tick</name>
    <dbReference type="NCBI Taxonomy" id="888526"/>
    <lineage>
        <taxon>Eukaryota</taxon>
        <taxon>Metazoa</taxon>
        <taxon>Ecdysozoa</taxon>
        <taxon>Arthropoda</taxon>
        <taxon>Chelicerata</taxon>
        <taxon>Arachnida</taxon>
        <taxon>Acari</taxon>
        <taxon>Parasitiformes</taxon>
        <taxon>Ixodida</taxon>
        <taxon>Ixodoidea</taxon>
        <taxon>Argasidae</taxon>
        <taxon>Ornithodorinae</taxon>
        <taxon>Ornithodoros</taxon>
    </lineage>
</organism>
<feature type="region of interest" description="Disordered" evidence="1">
    <location>
        <begin position="47"/>
        <end position="127"/>
    </location>
</feature>
<sequence length="179" mass="19783">ELFSEASNNVPTSYVIKESVADSADEEEEIEDTKVTVKQEVFKQTVIDQKPRMNGGVKPESNLEYSGPLSEEMVPPAMKEKPELDAGTQGEKEDPESDESASSSDPKDSVCRRLFEMGDGDKKRESPVKLFGGCGEGLVPFVRKRSYHSNLTPSPSHRITKHHASSPLVHRTVLQNDLP</sequence>
<feature type="compositionally biased region" description="Basic and acidic residues" evidence="1">
    <location>
        <begin position="105"/>
        <end position="127"/>
    </location>
</feature>